<feature type="domain" description="LysM" evidence="1">
    <location>
        <begin position="177"/>
        <end position="226"/>
    </location>
</feature>
<dbReference type="PROSITE" id="PS51782">
    <property type="entry name" value="LYSM"/>
    <property type="match status" value="1"/>
</dbReference>
<evidence type="ECO:0000259" key="1">
    <source>
        <dbReference type="PROSITE" id="PS51782"/>
    </source>
</evidence>
<dbReference type="Pfam" id="PF01476">
    <property type="entry name" value="LysM"/>
    <property type="match status" value="1"/>
</dbReference>
<sequence length="234" mass="26192">MTTGIYLSAKNDAEGFRIPVNPPDLPFKNTADGEEFSIAKTGSVNVPKPMKLTEFAFSSFFPASDTHYAETQFVEPKKYIDQINKWMAEETVIRFIYVGGSFSINGLVTIESFEAKDQFGTADVDYSIAFKKYVPFGFEKMELVKKKIQAVQSADKKATEQVVKKEAPRENPKPVPQTYSLVKGDSLWKIAQKYTGNGANYKALQSLNGIKDSDLRKLPIGLKVKIPPEWTAKK</sequence>
<dbReference type="SMART" id="SM00257">
    <property type="entry name" value="LysM"/>
    <property type="match status" value="1"/>
</dbReference>
<organism evidence="2 3">
    <name type="scientific">Lysinibacillus contaminans</name>
    <dbReference type="NCBI Taxonomy" id="1293441"/>
    <lineage>
        <taxon>Bacteria</taxon>
        <taxon>Bacillati</taxon>
        <taxon>Bacillota</taxon>
        <taxon>Bacilli</taxon>
        <taxon>Bacillales</taxon>
        <taxon>Bacillaceae</taxon>
        <taxon>Lysinibacillus</taxon>
    </lineage>
</organism>
<protein>
    <submittedName>
        <fullName evidence="2">Peptidoglycan-binding protein</fullName>
    </submittedName>
</protein>
<gene>
    <name evidence="2" type="ORF">AEA09_07255</name>
</gene>
<evidence type="ECO:0000313" key="2">
    <source>
        <dbReference type="EMBL" id="KOS68373.1"/>
    </source>
</evidence>
<comment type="caution">
    <text evidence="2">The sequence shown here is derived from an EMBL/GenBank/DDBJ whole genome shotgun (WGS) entry which is preliminary data.</text>
</comment>
<dbReference type="InterPro" id="IPR018392">
    <property type="entry name" value="LysM"/>
</dbReference>
<dbReference type="Proteomes" id="UP000050668">
    <property type="component" value="Unassembled WGS sequence"/>
</dbReference>
<dbReference type="EMBL" id="LGRV01000003">
    <property type="protein sequence ID" value="KOS68373.1"/>
    <property type="molecule type" value="Genomic_DNA"/>
</dbReference>
<reference evidence="3" key="1">
    <citation type="submission" date="2015-07" db="EMBL/GenBank/DDBJ databases">
        <title>Fjat-14205 dsm 2895.</title>
        <authorList>
            <person name="Liu B."/>
            <person name="Wang J."/>
            <person name="Zhu Y."/>
            <person name="Liu G."/>
            <person name="Chen Q."/>
            <person name="Chen Z."/>
            <person name="Lan J."/>
            <person name="Che J."/>
            <person name="Ge C."/>
            <person name="Shi H."/>
            <person name="Pan Z."/>
            <person name="Liu X."/>
        </authorList>
    </citation>
    <scope>NUCLEOTIDE SEQUENCE [LARGE SCALE GENOMIC DNA]</scope>
    <source>
        <strain evidence="3">DSM 25560</strain>
    </source>
</reference>
<dbReference type="SUPFAM" id="SSF54106">
    <property type="entry name" value="LysM domain"/>
    <property type="match status" value="1"/>
</dbReference>
<dbReference type="CDD" id="cd00118">
    <property type="entry name" value="LysM"/>
    <property type="match status" value="1"/>
</dbReference>
<name>A0ABR5K0D5_9BACI</name>
<dbReference type="InterPro" id="IPR036779">
    <property type="entry name" value="LysM_dom_sf"/>
</dbReference>
<accession>A0ABR5K0D5</accession>
<keyword evidence="3" id="KW-1185">Reference proteome</keyword>
<dbReference type="Gene3D" id="3.10.350.10">
    <property type="entry name" value="LysM domain"/>
    <property type="match status" value="1"/>
</dbReference>
<dbReference type="RefSeq" id="WP_053583198.1">
    <property type="nucleotide sequence ID" value="NZ_LGRV01000003.1"/>
</dbReference>
<proteinExistence type="predicted"/>
<evidence type="ECO:0000313" key="3">
    <source>
        <dbReference type="Proteomes" id="UP000050668"/>
    </source>
</evidence>